<dbReference type="RefSeq" id="WP_133253624.1">
    <property type="nucleotide sequence ID" value="NZ_JACHVZ010000008.1"/>
</dbReference>
<organism evidence="1 2">
    <name type="scientific">Paraburkholderia silvatlantica</name>
    <dbReference type="NCBI Taxonomy" id="321895"/>
    <lineage>
        <taxon>Bacteria</taxon>
        <taxon>Pseudomonadati</taxon>
        <taxon>Pseudomonadota</taxon>
        <taxon>Betaproteobacteria</taxon>
        <taxon>Burkholderiales</taxon>
        <taxon>Burkholderiaceae</taxon>
        <taxon>Paraburkholderia</taxon>
    </lineage>
</organism>
<sequence length="83" mass="9262">MEIERLGLIGRGDLRLGIRSQNAINSVNSSFCESTFPPNWHQLTVPKSLQTGEMFQDGEDFQEASKPYLVAGDKSGKRYLTEA</sequence>
<dbReference type="EMBL" id="JACHVZ010000008">
    <property type="protein sequence ID" value="MBB2928652.1"/>
    <property type="molecule type" value="Genomic_DNA"/>
</dbReference>
<dbReference type="Proteomes" id="UP000533533">
    <property type="component" value="Unassembled WGS sequence"/>
</dbReference>
<proteinExistence type="predicted"/>
<protein>
    <submittedName>
        <fullName evidence="1">Uncharacterized protein</fullName>
    </submittedName>
</protein>
<name>A0ABR6FNF4_9BURK</name>
<keyword evidence="2" id="KW-1185">Reference proteome</keyword>
<accession>A0ABR6FNF4</accession>
<comment type="caution">
    <text evidence="1">The sequence shown here is derived from an EMBL/GenBank/DDBJ whole genome shotgun (WGS) entry which is preliminary data.</text>
</comment>
<evidence type="ECO:0000313" key="1">
    <source>
        <dbReference type="EMBL" id="MBB2928652.1"/>
    </source>
</evidence>
<gene>
    <name evidence="1" type="ORF">FHX59_003083</name>
</gene>
<reference evidence="1 2" key="1">
    <citation type="submission" date="2020-08" db="EMBL/GenBank/DDBJ databases">
        <title>Genomic Encyclopedia of Type Strains, Phase IV (KMG-V): Genome sequencing to study the core and pangenomes of soil and plant-associated prokaryotes.</title>
        <authorList>
            <person name="Whitman W."/>
        </authorList>
    </citation>
    <scope>NUCLEOTIDE SEQUENCE [LARGE SCALE GENOMIC DNA]</scope>
    <source>
        <strain evidence="1 2">SRMrh-85</strain>
    </source>
</reference>
<evidence type="ECO:0000313" key="2">
    <source>
        <dbReference type="Proteomes" id="UP000533533"/>
    </source>
</evidence>